<accession>A0A820NMN2</accession>
<feature type="non-terminal residue" evidence="1">
    <location>
        <position position="1"/>
    </location>
</feature>
<sequence length="35" mass="3785">MVGPNTDDVTFNTIPNVPITTLEINVGPIQEQSET</sequence>
<dbReference type="EMBL" id="CAJOAY010026204">
    <property type="protein sequence ID" value="CAF4389022.1"/>
    <property type="molecule type" value="Genomic_DNA"/>
</dbReference>
<evidence type="ECO:0000313" key="1">
    <source>
        <dbReference type="EMBL" id="CAF4389022.1"/>
    </source>
</evidence>
<organism evidence="1 2">
    <name type="scientific">Adineta steineri</name>
    <dbReference type="NCBI Taxonomy" id="433720"/>
    <lineage>
        <taxon>Eukaryota</taxon>
        <taxon>Metazoa</taxon>
        <taxon>Spiralia</taxon>
        <taxon>Gnathifera</taxon>
        <taxon>Rotifera</taxon>
        <taxon>Eurotatoria</taxon>
        <taxon>Bdelloidea</taxon>
        <taxon>Adinetida</taxon>
        <taxon>Adinetidae</taxon>
        <taxon>Adineta</taxon>
    </lineage>
</organism>
<reference evidence="1" key="1">
    <citation type="submission" date="2021-02" db="EMBL/GenBank/DDBJ databases">
        <authorList>
            <person name="Nowell W R."/>
        </authorList>
    </citation>
    <scope>NUCLEOTIDE SEQUENCE</scope>
</reference>
<name>A0A820NMN2_9BILA</name>
<gene>
    <name evidence="1" type="ORF">OKA104_LOCUS50770</name>
</gene>
<dbReference type="Proteomes" id="UP000663881">
    <property type="component" value="Unassembled WGS sequence"/>
</dbReference>
<dbReference type="AlphaFoldDB" id="A0A820NMN2"/>
<comment type="caution">
    <text evidence="1">The sequence shown here is derived from an EMBL/GenBank/DDBJ whole genome shotgun (WGS) entry which is preliminary data.</text>
</comment>
<protein>
    <submittedName>
        <fullName evidence="1">Uncharacterized protein</fullName>
    </submittedName>
</protein>
<proteinExistence type="predicted"/>
<evidence type="ECO:0000313" key="2">
    <source>
        <dbReference type="Proteomes" id="UP000663881"/>
    </source>
</evidence>